<dbReference type="Proteomes" id="UP000289738">
    <property type="component" value="Chromosome B06"/>
</dbReference>
<evidence type="ECO:0000313" key="7">
    <source>
        <dbReference type="Proteomes" id="UP000289738"/>
    </source>
</evidence>
<dbReference type="CDD" id="cd02537">
    <property type="entry name" value="GT8_Glycogenin"/>
    <property type="match status" value="1"/>
</dbReference>
<organism evidence="6 7">
    <name type="scientific">Arachis hypogaea</name>
    <name type="common">Peanut</name>
    <dbReference type="NCBI Taxonomy" id="3818"/>
    <lineage>
        <taxon>Eukaryota</taxon>
        <taxon>Viridiplantae</taxon>
        <taxon>Streptophyta</taxon>
        <taxon>Embryophyta</taxon>
        <taxon>Tracheophyta</taxon>
        <taxon>Spermatophyta</taxon>
        <taxon>Magnoliopsida</taxon>
        <taxon>eudicotyledons</taxon>
        <taxon>Gunneridae</taxon>
        <taxon>Pentapetalae</taxon>
        <taxon>rosids</taxon>
        <taxon>fabids</taxon>
        <taxon>Fabales</taxon>
        <taxon>Fabaceae</taxon>
        <taxon>Papilionoideae</taxon>
        <taxon>50 kb inversion clade</taxon>
        <taxon>dalbergioids sensu lato</taxon>
        <taxon>Dalbergieae</taxon>
        <taxon>Pterocarpus clade</taxon>
        <taxon>Arachis</taxon>
    </lineage>
</organism>
<dbReference type="STRING" id="3818.A0A444YJZ6"/>
<dbReference type="SUPFAM" id="SSF53448">
    <property type="entry name" value="Nucleotide-diphospho-sugar transferases"/>
    <property type="match status" value="1"/>
</dbReference>
<keyword evidence="5" id="KW-0812">Transmembrane</keyword>
<dbReference type="InterPro" id="IPR029044">
    <property type="entry name" value="Nucleotide-diphossugar_trans"/>
</dbReference>
<keyword evidence="2" id="KW-0808">Transferase</keyword>
<dbReference type="AlphaFoldDB" id="A0A444YJZ6"/>
<dbReference type="Pfam" id="PF01501">
    <property type="entry name" value="Glyco_transf_8"/>
    <property type="match status" value="2"/>
</dbReference>
<dbReference type="PANTHER" id="PTHR11183">
    <property type="entry name" value="GLYCOGENIN SUBFAMILY MEMBER"/>
    <property type="match status" value="1"/>
</dbReference>
<evidence type="ECO:0000256" key="3">
    <source>
        <dbReference type="ARBA" id="ARBA00023211"/>
    </source>
</evidence>
<comment type="caution">
    <text evidence="6">The sequence shown here is derived from an EMBL/GenBank/DDBJ whole genome shotgun (WGS) entry which is preliminary data.</text>
</comment>
<dbReference type="EMBL" id="SDMP01000016">
    <property type="protein sequence ID" value="RYR02241.1"/>
    <property type="molecule type" value="Genomic_DNA"/>
</dbReference>
<proteinExistence type="inferred from homology"/>
<dbReference type="EC" id="2.4.1.-" evidence="4"/>
<evidence type="ECO:0000256" key="4">
    <source>
        <dbReference type="RuleBase" id="RU362027"/>
    </source>
</evidence>
<gene>
    <name evidence="6" type="ORF">Ahy_B06g081057</name>
</gene>
<accession>A0A444YJZ6</accession>
<keyword evidence="5" id="KW-1133">Transmembrane helix</keyword>
<evidence type="ECO:0000313" key="6">
    <source>
        <dbReference type="EMBL" id="RYR02241.1"/>
    </source>
</evidence>
<evidence type="ECO:0000256" key="1">
    <source>
        <dbReference type="ARBA" id="ARBA00022676"/>
    </source>
</evidence>
<evidence type="ECO:0000256" key="2">
    <source>
        <dbReference type="ARBA" id="ARBA00022679"/>
    </source>
</evidence>
<keyword evidence="1" id="KW-0328">Glycosyltransferase</keyword>
<sequence>MMTPPRHSPHSSSLKQKRFLICLLLISIPSLIIVIIISAKHQKPPLVGTALSDDHNNNNNNVHEKKGTKPAWFDVIAKGIKEEKIKIGLVNIQDDEELVGSLHHHLHPKVETLTVNFDHVNESLKWEELYPEWIDENERWGKPKCPEMAMAAAKDDMNVVVARVPSCGVRDVFRLQVNLVVANLAVENGWVSWVEFDHRVVYVVFVGSSSSCGPMEEIFRCDDLLMHNNNNNNHNQQGGYYWVYKPDLRSLKHKTLMPIGSCQIAPAYAEPGKEIWRWRPEKKQNSSTTLSPNARTAYVTILHSSELYVCGAISLAQSIIQNPDKDTHRLHETKDLVLLADDSITSESLTALKAAGWNKIKRIQRIRSPFAKKSSYNEWNYSKLRIWELTMYEKIIFLDSDVLVLKSIHGFFYYPQLSAAPNEKAMFNSGVMVIEPSQCMFENMLDKIHKVKSYNGGDQGFLNEVFTWWHRTPSKLNKLKTFRSNNSGNHDDDDEIPEDLYTIHYLGLKPWMCYRDYDCNWDKEEYRMFASDLAHQKWWQVYDAMPKELQSYCGLSKKMDQRIVKWRRIAMNDSTFDAHSKIQVKDPRRNNYPVA</sequence>
<dbReference type="Gramene" id="arahy.Tifrunner.gnm2.ann2.Ah16g124400.1">
    <property type="protein sequence ID" value="arahy.Tifrunner.gnm2.ann2.Ah16g124400.1-CDS"/>
    <property type="gene ID" value="arahy.Tifrunner.gnm2.ann2.Ah16g124400"/>
</dbReference>
<keyword evidence="3" id="KW-0464">Manganese</keyword>
<reference evidence="6 7" key="1">
    <citation type="submission" date="2019-01" db="EMBL/GenBank/DDBJ databases">
        <title>Sequencing of cultivated peanut Arachis hypogaea provides insights into genome evolution and oil improvement.</title>
        <authorList>
            <person name="Chen X."/>
        </authorList>
    </citation>
    <scope>NUCLEOTIDE SEQUENCE [LARGE SCALE GENOMIC DNA]</scope>
    <source>
        <strain evidence="7">cv. Fuhuasheng</strain>
        <tissue evidence="6">Leaves</tissue>
    </source>
</reference>
<keyword evidence="7" id="KW-1185">Reference proteome</keyword>
<evidence type="ECO:0000256" key="5">
    <source>
        <dbReference type="SAM" id="Phobius"/>
    </source>
</evidence>
<keyword evidence="5" id="KW-0472">Membrane</keyword>
<dbReference type="InterPro" id="IPR002495">
    <property type="entry name" value="Glyco_trans_8"/>
</dbReference>
<dbReference type="Gene3D" id="3.90.550.10">
    <property type="entry name" value="Spore Coat Polysaccharide Biosynthesis Protein SpsA, Chain A"/>
    <property type="match status" value="1"/>
</dbReference>
<feature type="transmembrane region" description="Helical" evidence="5">
    <location>
        <begin position="20"/>
        <end position="39"/>
    </location>
</feature>
<name>A0A444YJZ6_ARAHY</name>
<comment type="similarity">
    <text evidence="4">Belongs to the glycosyltransferase 8 family.</text>
</comment>
<dbReference type="GO" id="GO:0016757">
    <property type="term" value="F:glycosyltransferase activity"/>
    <property type="evidence" value="ECO:0007669"/>
    <property type="project" value="UniProtKB-KW"/>
</dbReference>
<protein>
    <recommendedName>
        <fullName evidence="4">Hexosyltransferase</fullName>
        <ecNumber evidence="4">2.4.1.-</ecNumber>
    </recommendedName>
</protein>
<dbReference type="OrthoDB" id="2014201at2759"/>
<dbReference type="SMR" id="A0A444YJZ6"/>
<dbReference type="InterPro" id="IPR050587">
    <property type="entry name" value="GNT1/Glycosyltrans_8"/>
</dbReference>